<comment type="caution">
    <text evidence="2">The sequence shown here is derived from an EMBL/GenBank/DDBJ whole genome shotgun (WGS) entry which is preliminary data.</text>
</comment>
<dbReference type="EMBL" id="VSSQ01039913">
    <property type="protein sequence ID" value="MPM93056.1"/>
    <property type="molecule type" value="Genomic_DNA"/>
</dbReference>
<evidence type="ECO:0000313" key="2">
    <source>
        <dbReference type="EMBL" id="MPM93056.1"/>
    </source>
</evidence>
<gene>
    <name evidence="2" type="ORF">SDC9_140192</name>
</gene>
<reference evidence="2" key="1">
    <citation type="submission" date="2019-08" db="EMBL/GenBank/DDBJ databases">
        <authorList>
            <person name="Kucharzyk K."/>
            <person name="Murdoch R.W."/>
            <person name="Higgins S."/>
            <person name="Loffler F."/>
        </authorList>
    </citation>
    <scope>NUCLEOTIDE SEQUENCE</scope>
</reference>
<organism evidence="2">
    <name type="scientific">bioreactor metagenome</name>
    <dbReference type="NCBI Taxonomy" id="1076179"/>
    <lineage>
        <taxon>unclassified sequences</taxon>
        <taxon>metagenomes</taxon>
        <taxon>ecological metagenomes</taxon>
    </lineage>
</organism>
<feature type="region of interest" description="Disordered" evidence="1">
    <location>
        <begin position="23"/>
        <end position="48"/>
    </location>
</feature>
<sequence length="87" mass="9935">MPNTGFESNSAMFVPPFQLLLQPHQPFHRPAGGRKGEQHGHCADKQNTEQVLTDQVKILDNADTVRHKQERHILRKPVGQIFDLPLF</sequence>
<name>A0A645DUM0_9ZZZZ</name>
<evidence type="ECO:0000256" key="1">
    <source>
        <dbReference type="SAM" id="MobiDB-lite"/>
    </source>
</evidence>
<accession>A0A645DUM0</accession>
<proteinExistence type="predicted"/>
<feature type="compositionally biased region" description="Basic and acidic residues" evidence="1">
    <location>
        <begin position="34"/>
        <end position="47"/>
    </location>
</feature>
<dbReference type="AlphaFoldDB" id="A0A645DUM0"/>
<protein>
    <submittedName>
        <fullName evidence="2">Uncharacterized protein</fullName>
    </submittedName>
</protein>